<feature type="non-terminal residue" evidence="1">
    <location>
        <position position="25"/>
    </location>
</feature>
<dbReference type="AlphaFoldDB" id="J9FRX8"/>
<comment type="caution">
    <text evidence="1">The sequence shown here is derived from an EMBL/GenBank/DDBJ whole genome shotgun (WGS) entry which is preliminary data.</text>
</comment>
<dbReference type="EMBL" id="AMCI01004861">
    <property type="protein sequence ID" value="EJW97253.1"/>
    <property type="molecule type" value="Genomic_DNA"/>
</dbReference>
<gene>
    <name evidence="1" type="ORF">EVA_14640</name>
</gene>
<reference evidence="1" key="1">
    <citation type="journal article" date="2012" name="PLoS ONE">
        <title>Gene sets for utilization of primary and secondary nutrition supplies in the distal gut of endangered iberian lynx.</title>
        <authorList>
            <person name="Alcaide M."/>
            <person name="Messina E."/>
            <person name="Richter M."/>
            <person name="Bargiela R."/>
            <person name="Peplies J."/>
            <person name="Huws S.A."/>
            <person name="Newbold C.J."/>
            <person name="Golyshin P.N."/>
            <person name="Simon M.A."/>
            <person name="Lopez G."/>
            <person name="Yakimov M.M."/>
            <person name="Ferrer M."/>
        </authorList>
    </citation>
    <scope>NUCLEOTIDE SEQUENCE</scope>
</reference>
<protein>
    <submittedName>
        <fullName evidence="1">Uncharacterized protein</fullName>
    </submittedName>
</protein>
<organism evidence="1">
    <name type="scientific">gut metagenome</name>
    <dbReference type="NCBI Taxonomy" id="749906"/>
    <lineage>
        <taxon>unclassified sequences</taxon>
        <taxon>metagenomes</taxon>
        <taxon>organismal metagenomes</taxon>
    </lineage>
</organism>
<accession>J9FRX8</accession>
<proteinExistence type="predicted"/>
<name>J9FRX8_9ZZZZ</name>
<sequence>MKLAMICFSLTGWERASQLAEYFKK</sequence>
<evidence type="ECO:0000313" key="1">
    <source>
        <dbReference type="EMBL" id="EJW97253.1"/>
    </source>
</evidence>